<feature type="transmembrane region" description="Helical" evidence="1">
    <location>
        <begin position="16"/>
        <end position="34"/>
    </location>
</feature>
<dbReference type="AlphaFoldDB" id="A0A0A7UX82"/>
<dbReference type="HOGENOM" id="CLU_2951110_0_0_12"/>
<keyword evidence="2" id="KW-0614">Plasmid</keyword>
<keyword evidence="3" id="KW-1185">Reference proteome</keyword>
<dbReference type="KEGG" id="bchi:OY14_04425"/>
<sequence length="59" mass="6683">MDTILIFLSTIDNTKLIILGGFSVLAIMPMISAIKPQFRESLKSFVKKLLKKTNKKETK</sequence>
<dbReference type="NCBIfam" id="TIGR01606">
    <property type="entry name" value="holin_BlyA"/>
    <property type="match status" value="1"/>
</dbReference>
<dbReference type="EMBL" id="CP009912">
    <property type="protein sequence ID" value="AJA90700.1"/>
    <property type="molecule type" value="Genomic_DNA"/>
</dbReference>
<keyword evidence="1" id="KW-0472">Membrane</keyword>
<evidence type="ECO:0000256" key="1">
    <source>
        <dbReference type="SAM" id="Phobius"/>
    </source>
</evidence>
<geneLocation type="plasmid" evidence="2 3">
    <name>lp54</name>
</geneLocation>
<accession>A0A0A7UX82</accession>
<dbReference type="Proteomes" id="UP000030940">
    <property type="component" value="Plasmid lp54"/>
</dbReference>
<name>A0A0A7UX82_9SPIR</name>
<evidence type="ECO:0000313" key="3">
    <source>
        <dbReference type="Proteomes" id="UP000030940"/>
    </source>
</evidence>
<evidence type="ECO:0000313" key="2">
    <source>
        <dbReference type="EMBL" id="AJA90700.1"/>
    </source>
</evidence>
<proteinExistence type="predicted"/>
<reference evidence="2 3" key="1">
    <citation type="journal article" date="2015" name="Genome Announc.">
        <title>Genome Sequence of Borrelia chilensis VA1, a South American Member of the Lyme Borreliosis Group.</title>
        <authorList>
            <person name="Huang W."/>
            <person name="Ojaimi C."/>
            <person name="Fallon J.T."/>
            <person name="Travisany D."/>
            <person name="Maass A."/>
            <person name="Ivanova L."/>
            <person name="Tomova A."/>
            <person name="Gonzalez-Acuna D."/>
            <person name="Godfrey H.P."/>
            <person name="Cabello F.C."/>
        </authorList>
    </citation>
    <scope>NUCLEOTIDE SEQUENCE [LARGE SCALE GENOMIC DNA]</scope>
    <source>
        <strain evidence="2 3">VA1</strain>
        <plasmid evidence="2">lp54</plasmid>
    </source>
</reference>
<keyword evidence="1" id="KW-0812">Transmembrane</keyword>
<dbReference type="Pfam" id="PF05102">
    <property type="entry name" value="Holin_BlyA"/>
    <property type="match status" value="1"/>
</dbReference>
<protein>
    <submittedName>
        <fullName evidence="2">Holin</fullName>
    </submittedName>
</protein>
<gene>
    <name evidence="2" type="ORF">OY14_04425</name>
</gene>
<keyword evidence="1" id="KW-1133">Transmembrane helix</keyword>
<dbReference type="InterPro" id="IPR006493">
    <property type="entry name" value="Holin_BlyA"/>
</dbReference>
<organism evidence="2 3">
    <name type="scientific">Borreliella chilensis</name>
    <dbReference type="NCBI Taxonomy" id="1245910"/>
    <lineage>
        <taxon>Bacteria</taxon>
        <taxon>Pseudomonadati</taxon>
        <taxon>Spirochaetota</taxon>
        <taxon>Spirochaetia</taxon>
        <taxon>Spirochaetales</taxon>
        <taxon>Borreliaceae</taxon>
        <taxon>Borreliella</taxon>
    </lineage>
</organism>